<evidence type="ECO:0000256" key="5">
    <source>
        <dbReference type="ARBA" id="ARBA00023027"/>
    </source>
</evidence>
<keyword evidence="9" id="KW-0547">Nucleotide-binding</keyword>
<evidence type="ECO:0000313" key="17">
    <source>
        <dbReference type="EMBL" id="AVP49253.1"/>
    </source>
</evidence>
<dbReference type="GO" id="GO:0141153">
    <property type="term" value="F:glycerol-3-phosphate dehydrogenase (NADP+) activity"/>
    <property type="evidence" value="ECO:0007669"/>
    <property type="project" value="RHEA"/>
</dbReference>
<dbReference type="InterPro" id="IPR008927">
    <property type="entry name" value="6-PGluconate_DH-like_C_sf"/>
</dbReference>
<dbReference type="EC" id="1.1.1.94" evidence="9"/>
<dbReference type="GO" id="GO:0005975">
    <property type="term" value="P:carbohydrate metabolic process"/>
    <property type="evidence" value="ECO:0007669"/>
    <property type="project" value="InterPro"/>
</dbReference>
<dbReference type="HAMAP" id="MF_00394">
    <property type="entry name" value="NAD_Glyc3P_dehydrog"/>
    <property type="match status" value="1"/>
</dbReference>
<evidence type="ECO:0000256" key="3">
    <source>
        <dbReference type="ARBA" id="ARBA00022857"/>
    </source>
</evidence>
<dbReference type="PIRSF" id="PIRSF000114">
    <property type="entry name" value="Glycerol-3-P_dh"/>
    <property type="match status" value="1"/>
</dbReference>
<keyword evidence="8 9" id="KW-1208">Phospholipid metabolism</keyword>
<dbReference type="GO" id="GO:0005829">
    <property type="term" value="C:cytosol"/>
    <property type="evidence" value="ECO:0007669"/>
    <property type="project" value="TreeGrafter"/>
</dbReference>
<dbReference type="InterPro" id="IPR006109">
    <property type="entry name" value="G3P_DH_NAD-dep_C"/>
</dbReference>
<dbReference type="FunFam" id="3.40.50.720:FF:000019">
    <property type="entry name" value="Glycerol-3-phosphate dehydrogenase [NAD(P)+]"/>
    <property type="match status" value="1"/>
</dbReference>
<keyword evidence="5 9" id="KW-0520">NAD</keyword>
<feature type="binding site" evidence="9">
    <location>
        <position position="248"/>
    </location>
    <ligand>
        <name>sn-glycerol 3-phosphate</name>
        <dbReference type="ChEBI" id="CHEBI:57597"/>
    </ligand>
</feature>
<evidence type="ECO:0000256" key="1">
    <source>
        <dbReference type="ARBA" id="ARBA00011009"/>
    </source>
</evidence>
<evidence type="ECO:0000256" key="12">
    <source>
        <dbReference type="PIRSR" id="PIRSR000114-3"/>
    </source>
</evidence>
<dbReference type="PROSITE" id="PS00957">
    <property type="entry name" value="NAD_G3PDH"/>
    <property type="match status" value="1"/>
</dbReference>
<evidence type="ECO:0000259" key="16">
    <source>
        <dbReference type="Pfam" id="PF07479"/>
    </source>
</evidence>
<comment type="catalytic activity">
    <reaction evidence="9 14">
        <text>sn-glycerol 3-phosphate + NADP(+) = dihydroxyacetone phosphate + NADPH + H(+)</text>
        <dbReference type="Rhea" id="RHEA:11096"/>
        <dbReference type="ChEBI" id="CHEBI:15378"/>
        <dbReference type="ChEBI" id="CHEBI:57597"/>
        <dbReference type="ChEBI" id="CHEBI:57642"/>
        <dbReference type="ChEBI" id="CHEBI:57783"/>
        <dbReference type="ChEBI" id="CHEBI:58349"/>
        <dbReference type="EC" id="1.1.1.94"/>
    </reaction>
</comment>
<evidence type="ECO:0000256" key="13">
    <source>
        <dbReference type="RuleBase" id="RU000437"/>
    </source>
</evidence>
<evidence type="ECO:0000256" key="9">
    <source>
        <dbReference type="HAMAP-Rule" id="MF_00394"/>
    </source>
</evidence>
<evidence type="ECO:0000313" key="18">
    <source>
        <dbReference type="Proteomes" id="UP000239250"/>
    </source>
</evidence>
<feature type="binding site" evidence="9">
    <location>
        <position position="259"/>
    </location>
    <ligand>
        <name>NADPH</name>
        <dbReference type="ChEBI" id="CHEBI:57783"/>
    </ligand>
</feature>
<comment type="caution">
    <text evidence="9">Lacks conserved residue(s) required for the propagation of feature annotation.</text>
</comment>
<feature type="binding site" evidence="11">
    <location>
        <position position="108"/>
    </location>
    <ligand>
        <name>substrate</name>
    </ligand>
</feature>
<feature type="binding site" evidence="9">
    <location>
        <position position="285"/>
    </location>
    <ligand>
        <name>NADPH</name>
        <dbReference type="ChEBI" id="CHEBI:57783"/>
    </ligand>
</feature>
<dbReference type="Pfam" id="PF07479">
    <property type="entry name" value="NAD_Gly3P_dh_C"/>
    <property type="match status" value="1"/>
</dbReference>
<dbReference type="GO" id="GO:0006650">
    <property type="term" value="P:glycerophospholipid metabolic process"/>
    <property type="evidence" value="ECO:0007669"/>
    <property type="project" value="UniProtKB-UniRule"/>
</dbReference>
<feature type="binding site" evidence="12">
    <location>
        <position position="144"/>
    </location>
    <ligand>
        <name>NAD(+)</name>
        <dbReference type="ChEBI" id="CHEBI:57540"/>
    </ligand>
</feature>
<feature type="binding site" evidence="9">
    <location>
        <position position="195"/>
    </location>
    <ligand>
        <name>sn-glycerol 3-phosphate</name>
        <dbReference type="ChEBI" id="CHEBI:57597"/>
    </ligand>
</feature>
<keyword evidence="3 9" id="KW-0521">NADP</keyword>
<feature type="binding site" evidence="11">
    <location>
        <begin position="259"/>
        <end position="260"/>
    </location>
    <ligand>
        <name>substrate</name>
    </ligand>
</feature>
<dbReference type="InterPro" id="IPR013328">
    <property type="entry name" value="6PGD_dom2"/>
</dbReference>
<comment type="function">
    <text evidence="9">Catalyzes the reduction of the glycolytic intermediate dihydroxyacetone phosphate (DHAP) to sn-glycerol 3-phosphate (G3P), the key precursor for phospholipid synthesis.</text>
</comment>
<feature type="binding site" evidence="12">
    <location>
        <begin position="10"/>
        <end position="15"/>
    </location>
    <ligand>
        <name>NAD(+)</name>
        <dbReference type="ChEBI" id="CHEBI:57540"/>
    </ligand>
</feature>
<dbReference type="GO" id="GO:0051287">
    <property type="term" value="F:NAD binding"/>
    <property type="evidence" value="ECO:0007669"/>
    <property type="project" value="InterPro"/>
</dbReference>
<keyword evidence="4 9" id="KW-0560">Oxidoreductase</keyword>
<feature type="binding site" evidence="9">
    <location>
        <position position="259"/>
    </location>
    <ligand>
        <name>sn-glycerol 3-phosphate</name>
        <dbReference type="ChEBI" id="CHEBI:57597"/>
    </ligand>
</feature>
<feature type="binding site" evidence="9">
    <location>
        <position position="260"/>
    </location>
    <ligand>
        <name>sn-glycerol 3-phosphate</name>
        <dbReference type="ChEBI" id="CHEBI:57597"/>
    </ligand>
</feature>
<dbReference type="SUPFAM" id="SSF51735">
    <property type="entry name" value="NAD(P)-binding Rossmann-fold domains"/>
    <property type="match status" value="1"/>
</dbReference>
<keyword evidence="7 9" id="KW-0594">Phospholipid biosynthesis</keyword>
<feature type="binding site" evidence="9">
    <location>
        <position position="140"/>
    </location>
    <ligand>
        <name>sn-glycerol 3-phosphate</name>
        <dbReference type="ChEBI" id="CHEBI:57597"/>
    </ligand>
</feature>
<evidence type="ECO:0000256" key="10">
    <source>
        <dbReference type="PIRSR" id="PIRSR000114-1"/>
    </source>
</evidence>
<feature type="binding site" evidence="12">
    <location>
        <position position="259"/>
    </location>
    <ligand>
        <name>NAD(+)</name>
        <dbReference type="ChEBI" id="CHEBI:57540"/>
    </ligand>
</feature>
<evidence type="ECO:0000256" key="2">
    <source>
        <dbReference type="ARBA" id="ARBA00022516"/>
    </source>
</evidence>
<evidence type="ECO:0000256" key="4">
    <source>
        <dbReference type="ARBA" id="ARBA00023002"/>
    </source>
</evidence>
<gene>
    <name evidence="9" type="primary">gpsA</name>
    <name evidence="17" type="ORF">C5T88_01500</name>
</gene>
<evidence type="ECO:0000256" key="8">
    <source>
        <dbReference type="ARBA" id="ARBA00023264"/>
    </source>
</evidence>
<dbReference type="PANTHER" id="PTHR11728">
    <property type="entry name" value="GLYCEROL-3-PHOSPHATE DEHYDROGENASE"/>
    <property type="match status" value="1"/>
</dbReference>
<evidence type="ECO:0000256" key="11">
    <source>
        <dbReference type="PIRSR" id="PIRSR000114-2"/>
    </source>
</evidence>
<dbReference type="NCBIfam" id="NF000940">
    <property type="entry name" value="PRK00094.1-2"/>
    <property type="match status" value="1"/>
</dbReference>
<dbReference type="Pfam" id="PF01210">
    <property type="entry name" value="NAD_Gly3P_dh_N"/>
    <property type="match status" value="1"/>
</dbReference>
<feature type="binding site" evidence="9">
    <location>
        <position position="14"/>
    </location>
    <ligand>
        <name>NADPH</name>
        <dbReference type="ChEBI" id="CHEBI:57783"/>
    </ligand>
</feature>
<feature type="binding site" evidence="9">
    <location>
        <position position="258"/>
    </location>
    <ligand>
        <name>sn-glycerol 3-phosphate</name>
        <dbReference type="ChEBI" id="CHEBI:57597"/>
    </ligand>
</feature>
<feature type="binding site" evidence="9">
    <location>
        <position position="108"/>
    </location>
    <ligand>
        <name>sn-glycerol 3-phosphate</name>
        <dbReference type="ChEBI" id="CHEBI:57597"/>
    </ligand>
</feature>
<dbReference type="GO" id="GO:0046167">
    <property type="term" value="P:glycerol-3-phosphate biosynthetic process"/>
    <property type="evidence" value="ECO:0007669"/>
    <property type="project" value="UniProtKB-UniRule"/>
</dbReference>
<dbReference type="AlphaFoldDB" id="A0A2S0NJQ9"/>
<feature type="binding site" evidence="9">
    <location>
        <position position="144"/>
    </location>
    <ligand>
        <name>NADPH</name>
        <dbReference type="ChEBI" id="CHEBI:57783"/>
    </ligand>
</feature>
<feature type="binding site" evidence="9">
    <location>
        <position position="108"/>
    </location>
    <ligand>
        <name>NADPH</name>
        <dbReference type="ChEBI" id="CHEBI:57783"/>
    </ligand>
</feature>
<keyword evidence="9" id="KW-0963">Cytoplasm</keyword>
<proteinExistence type="inferred from homology"/>
<evidence type="ECO:0000259" key="15">
    <source>
        <dbReference type="Pfam" id="PF01210"/>
    </source>
</evidence>
<dbReference type="Gene3D" id="3.40.50.720">
    <property type="entry name" value="NAD(P)-binding Rossmann-like Domain"/>
    <property type="match status" value="1"/>
</dbReference>
<keyword evidence="6 9" id="KW-0443">Lipid metabolism</keyword>
<comment type="similarity">
    <text evidence="1 9 13">Belongs to the NAD-dependent glycerol-3-phosphate dehydrogenase family.</text>
</comment>
<evidence type="ECO:0000256" key="6">
    <source>
        <dbReference type="ARBA" id="ARBA00023098"/>
    </source>
</evidence>
<dbReference type="UniPathway" id="UPA00940"/>
<dbReference type="InterPro" id="IPR036291">
    <property type="entry name" value="NAD(P)-bd_dom_sf"/>
</dbReference>
<evidence type="ECO:0000256" key="14">
    <source>
        <dbReference type="RuleBase" id="RU000439"/>
    </source>
</evidence>
<dbReference type="GO" id="GO:0008654">
    <property type="term" value="P:phospholipid biosynthetic process"/>
    <property type="evidence" value="ECO:0007669"/>
    <property type="project" value="UniProtKB-KW"/>
</dbReference>
<feature type="domain" description="Glycerol-3-phosphate dehydrogenase NAD-dependent N-terminal" evidence="15">
    <location>
        <begin position="5"/>
        <end position="163"/>
    </location>
</feature>
<dbReference type="NCBIfam" id="NF000942">
    <property type="entry name" value="PRK00094.1-4"/>
    <property type="match status" value="1"/>
</dbReference>
<feature type="binding site" evidence="9">
    <location>
        <position position="142"/>
    </location>
    <ligand>
        <name>sn-glycerol 3-phosphate</name>
        <dbReference type="ChEBI" id="CHEBI:57597"/>
    </ligand>
</feature>
<comment type="catalytic activity">
    <reaction evidence="9">
        <text>sn-glycerol 3-phosphate + NAD(+) = dihydroxyacetone phosphate + NADH + H(+)</text>
        <dbReference type="Rhea" id="RHEA:11092"/>
        <dbReference type="ChEBI" id="CHEBI:15378"/>
        <dbReference type="ChEBI" id="CHEBI:57540"/>
        <dbReference type="ChEBI" id="CHEBI:57597"/>
        <dbReference type="ChEBI" id="CHEBI:57642"/>
        <dbReference type="ChEBI" id="CHEBI:57945"/>
        <dbReference type="EC" id="1.1.1.94"/>
    </reaction>
</comment>
<dbReference type="EMBL" id="CP027019">
    <property type="protein sequence ID" value="AVP49253.1"/>
    <property type="molecule type" value="Genomic_DNA"/>
</dbReference>
<dbReference type="GO" id="GO:0046168">
    <property type="term" value="P:glycerol-3-phosphate catabolic process"/>
    <property type="evidence" value="ECO:0007669"/>
    <property type="project" value="InterPro"/>
</dbReference>
<feature type="active site" description="Proton acceptor" evidence="9 10">
    <location>
        <position position="195"/>
    </location>
</feature>
<accession>A0A2S0NJQ9</accession>
<feature type="domain" description="Glycerol-3-phosphate dehydrogenase NAD-dependent C-terminal" evidence="16">
    <location>
        <begin position="184"/>
        <end position="322"/>
    </location>
</feature>
<keyword evidence="2 9" id="KW-0444">Lipid biosynthesis</keyword>
<name>A0A2S0NJQ9_9MOLU</name>
<organism evidence="17 18">
    <name type="scientific">Williamsoniiplasma luminosum</name>
    <dbReference type="NCBI Taxonomy" id="214888"/>
    <lineage>
        <taxon>Bacteria</taxon>
        <taxon>Bacillati</taxon>
        <taxon>Mycoplasmatota</taxon>
        <taxon>Mollicutes</taxon>
        <taxon>Entomoplasmatales</taxon>
        <taxon>Williamsoniiplasma</taxon>
    </lineage>
</organism>
<comment type="pathway">
    <text evidence="9">Membrane lipid metabolism; glycerophospholipid metabolism.</text>
</comment>
<reference evidence="18" key="1">
    <citation type="submission" date="2018-02" db="EMBL/GenBank/DDBJ databases">
        <title>Firefly genomes illuminate parallel origins of bioluminescence in beetles.</title>
        <authorList>
            <person name="Fallon T.R."/>
            <person name="Lower S.E.S."/>
            <person name="Behringer M."/>
            <person name="Weng J.-K."/>
        </authorList>
    </citation>
    <scope>NUCLEOTIDE SEQUENCE [LARGE SCALE GENOMIC DNA]</scope>
</reference>
<dbReference type="InterPro" id="IPR006168">
    <property type="entry name" value="G3P_DH_NAD-dep"/>
</dbReference>
<dbReference type="Gene3D" id="1.10.1040.10">
    <property type="entry name" value="N-(1-d-carboxylethyl)-l-norvaline Dehydrogenase, domain 2"/>
    <property type="match status" value="1"/>
</dbReference>
<dbReference type="PRINTS" id="PR00077">
    <property type="entry name" value="GPDHDRGNASE"/>
</dbReference>
<protein>
    <recommendedName>
        <fullName evidence="9">Glycerol-3-phosphate dehydrogenase [NAD(P)+]</fullName>
        <ecNumber evidence="9">1.1.1.94</ecNumber>
    </recommendedName>
    <alternativeName>
        <fullName evidence="9">NAD(P)(+)-dependent glycerol-3-phosphate dehydrogenase</fullName>
    </alternativeName>
    <alternativeName>
        <fullName evidence="9">NAD(P)H-dependent dihydroxyacetone-phosphate reductase</fullName>
    </alternativeName>
</protein>
<dbReference type="PANTHER" id="PTHR11728:SF1">
    <property type="entry name" value="GLYCEROL-3-PHOSPHATE DEHYDROGENASE [NAD(+)] 2, CHLOROPLASTIC"/>
    <property type="match status" value="1"/>
</dbReference>
<sequence>MMKKQITIIGTGAYGTCLANVLADNGHDVVMYGIVEQQVDDLNIYHRNSTFFNDLKFNEKIKATTDLAAALAKTEILILGVPSKALKSVIGDILKILNHKVIVINTAKGLEEESLGLLSTLVKKEFAKSELLIAYAAIYGPSIASEVANRKPTGVMLVSDDLKIATDLAPIFRNEYFAVSPWDDLAGCEIGAALKNAIAIGSGIFDGMGIGDNARASLITVGLQEIYEIAKKFGAKMETFLNFAGLGDLILTATSTKSRNYSLGQLIAKENNPQMTIENHKITVEGVNATKVAYNMFVEFNISSEVFKNLYEILFNYKRPIILVNNFLKMKEEKTND</sequence>
<dbReference type="GO" id="GO:0141152">
    <property type="term" value="F:glycerol-3-phosphate dehydrogenase (NAD+) activity"/>
    <property type="evidence" value="ECO:0007669"/>
    <property type="project" value="RHEA"/>
</dbReference>
<evidence type="ECO:0000256" key="7">
    <source>
        <dbReference type="ARBA" id="ARBA00023209"/>
    </source>
</evidence>
<dbReference type="InterPro" id="IPR011128">
    <property type="entry name" value="G3P_DH_NAD-dep_N"/>
</dbReference>
<comment type="subcellular location">
    <subcellularLocation>
        <location evidence="9">Cytoplasm</location>
    </subcellularLocation>
</comment>
<dbReference type="Proteomes" id="UP000239250">
    <property type="component" value="Chromosome"/>
</dbReference>
<dbReference type="SUPFAM" id="SSF48179">
    <property type="entry name" value="6-phosphogluconate dehydrogenase C-terminal domain-like"/>
    <property type="match status" value="1"/>
</dbReference>